<comment type="subcellular location">
    <subcellularLocation>
        <location evidence="2">Membrane</location>
        <topology evidence="2">Single-pass membrane protein</topology>
    </subcellularLocation>
    <subcellularLocation>
        <location evidence="1">Nucleus</location>
    </subcellularLocation>
</comment>
<feature type="domain" description="RFX-type winged-helix" evidence="19">
    <location>
        <begin position="103"/>
        <end position="210"/>
    </location>
</feature>
<dbReference type="SMART" id="SM00408">
    <property type="entry name" value="IGc2"/>
    <property type="match status" value="4"/>
</dbReference>
<dbReference type="FunFam" id="2.60.40.10:FF:000600">
    <property type="entry name" value="Contactin 2"/>
    <property type="match status" value="1"/>
</dbReference>
<keyword evidence="7" id="KW-1133">Transmembrane helix</keyword>
<dbReference type="Gene3D" id="2.60.40.10">
    <property type="entry name" value="Immunoglobulins"/>
    <property type="match status" value="5"/>
</dbReference>
<feature type="domain" description="Ig-like" evidence="17">
    <location>
        <begin position="1642"/>
        <end position="1722"/>
    </location>
</feature>
<reference evidence="20" key="2">
    <citation type="submission" date="2025-09" db="UniProtKB">
        <authorList>
            <consortium name="Ensembl"/>
        </authorList>
    </citation>
    <scope>IDENTIFICATION</scope>
</reference>
<comment type="similarity">
    <text evidence="14">Belongs to the RFX family.</text>
</comment>
<sequence length="1950" mass="207184">MGSLLRPFGATASHVCRGLAASWGACSLYSGPALYDSPREADWKAAPVVGVPQGQGPSRTEAALLLSQAGGHLVGMLLTPDIPSSCCSDQLSVSSSRAQQVHALSWIRSTLEEHPETSLPKQEVYDEYKSYCDNLGYHPLSAADFGKIMKNVFPNMKARRLGTRGKSKYPLGRALGVAGLWLGGRQRLKADNTPLMFEITYCYSGLRKKALVQMPSLPNLDFPKTGDGLDGAEPAGRLQSADEEIVSAACQLVCEWAQKVLSQPFDSVLDLARFLVKSHYTGTKSMAALAVMAGAPAGLKGIPQPSSAFVPTAESNSFQPQVKTLPSPVDAKQQLQRKIQKKQQEQKLQSPLPGESPAKKAEGTASNGVASLPNGSPAILSPQSIGIVVAAVPSPITVPRSRQLVTSPSPMGSADGKVLPLNVQVVTQPMQPVKQSPKTPQNVPASPVGDRSARHRYAQILPKPANTNALTIRSPTTVLFTSSPIKTVVPAQHMNVVKMTAISLAPSGASGTPIKHTASTVGSGAADEPRGIPQIKNGSVISLQSPGTKSGSGGLASASSSVEVKLEPELVLDESLRQNQENANPAQAVRVTLLTPVDQLRTVEAEAWKGQAEERLGAASSDPRGGDSERKSLSQAHEGPPGPPDAAQHVSSTSIAPSPTAGDQGCPKVLRKRLPSAFVDAQGPPVKKLSVGQASAEAPKASGAKKAQQTGILPLPNRDSPAALLQGPGLAALQIQSAASGISLEASCPLDADLIIAPSDSLLEPPPAASSAGVEMKLEGDIFVLGNASKSEGSLNPNVWQQLAKGSPFAQEACKPPISVMALAGPCDSEDLAKSAWEPVHLEGFQPAGAAFGQPLPDQVPPPPLDQPLPGQGSGQLPLQQELKDFEDAASQSHENFFSFDDDLTQDSIVEELVLMEEQMSLSTSHLYSASLGMALQNPGAAQGAPLAPHPSSAHFYHSIHSSGTPVHTPTPTPAHGRIASSRMAQTTPVDSALGSSRHTPVGTPHSNCSSSVPPSPVECRNPFAFTPISSSMAYHDASVVSSSPVKPMQRPMATHPDKTKLEWMNAGYGSVGGSSVTSQGILPGYQESVEDRFRKPHAFAVPGQSYQSQSRHHDPNFGRVTPVSPVGNKQEGFAVPAPLDNKGTGSSHGSHFRCRSVSPAVHRQRNLSGSTVCPVTAVLRSGTMVGSFGSPVAPEVHTSLANVHADPSASNLAQRSQSVPLTVMMETAFPQPQKQPSSKKITNVLLSKLDSENDDAMRGLGINNLPSNYTARMNLTQILETSAAFPSANAQNMPPCSPSVFEFQTPGYLAKNSSPDPADFASGDNAAPSEAGEQQLDFSGTVKELLEDSSLQGSQVPPDLTNVASVFSSDMRLTSELSGSMNDLNALDPNLLFDPAHPQGQDDEATLEELKNDPLFQQICNESISSMTSAGFDWMERIRSLSELFFVKEPQDVTVARKQVVVLDCLAQGEVPISITWLRNGVKVSESEQMHSLSNGSLYIRELESGMPGERLDEGVYQCLALNKHGAVLSQKAHLTFATLSAFEVQPLPTEVHEGGVARFACKIPAHPPAIITWEVNGTALLMETERITVLPSGVLQIYNVEPKDAGSYRCVATTVVGRRRSGEAKLTVAPATNMKLFHKPSIIAGPQNMTASLHQTVIFECVAIGNPKPIVSWSRLDHKSIDVFNTRVLGNGNLMISDVKIQHSGVYVCRATIPGTRNFTTAMATLLVLAPPAFLEWPESLTRPRAGTARFACQAEGVPTPKIAWLKNGRKIHSNGRIKTYSSKLVINQIIPEDDAIYQCVAENSQGSVLARARLTVVLSEDRPSAPCNVHAETMSSSAILLAWERPLYNSDKVIAYSVHYMKAEGLNNEEYQVVIGNDTTHYIIDDLDPASNYTFYVVAYMPLGASQMSDHVSRHTLEDGTGFLAEKTAIGDPEPQWWGGGQQLATI</sequence>
<dbReference type="InterPro" id="IPR039779">
    <property type="entry name" value="RFX-like"/>
</dbReference>
<dbReference type="Pfam" id="PF02257">
    <property type="entry name" value="RFX_DNA_binding"/>
    <property type="match status" value="1"/>
</dbReference>
<keyword evidence="10" id="KW-1015">Disulfide bond</keyword>
<dbReference type="GO" id="GO:0000981">
    <property type="term" value="F:DNA-binding transcription factor activity, RNA polymerase II-specific"/>
    <property type="evidence" value="ECO:0007669"/>
    <property type="project" value="TreeGrafter"/>
</dbReference>
<dbReference type="SUPFAM" id="SSF49265">
    <property type="entry name" value="Fibronectin type III"/>
    <property type="match status" value="1"/>
</dbReference>
<organism evidence="20 21">
    <name type="scientific">Naja naja</name>
    <name type="common">Indian cobra</name>
    <dbReference type="NCBI Taxonomy" id="35670"/>
    <lineage>
        <taxon>Eukaryota</taxon>
        <taxon>Metazoa</taxon>
        <taxon>Chordata</taxon>
        <taxon>Craniata</taxon>
        <taxon>Vertebrata</taxon>
        <taxon>Euteleostomi</taxon>
        <taxon>Lepidosauria</taxon>
        <taxon>Squamata</taxon>
        <taxon>Bifurcata</taxon>
        <taxon>Unidentata</taxon>
        <taxon>Episquamata</taxon>
        <taxon>Toxicofera</taxon>
        <taxon>Serpentes</taxon>
        <taxon>Colubroidea</taxon>
        <taxon>Elapidae</taxon>
        <taxon>Elapinae</taxon>
        <taxon>Naja</taxon>
    </lineage>
</organism>
<keyword evidence="8" id="KW-0238">DNA-binding</keyword>
<dbReference type="SMART" id="SM00409">
    <property type="entry name" value="IG"/>
    <property type="match status" value="4"/>
</dbReference>
<feature type="region of interest" description="Disordered" evidence="16">
    <location>
        <begin position="848"/>
        <end position="877"/>
    </location>
</feature>
<keyword evidence="21" id="KW-1185">Reference proteome</keyword>
<feature type="compositionally biased region" description="Polar residues" evidence="16">
    <location>
        <begin position="983"/>
        <end position="1009"/>
    </location>
</feature>
<dbReference type="SUPFAM" id="SSF48726">
    <property type="entry name" value="Immunoglobulin"/>
    <property type="match status" value="4"/>
</dbReference>
<evidence type="ECO:0000256" key="10">
    <source>
        <dbReference type="ARBA" id="ARBA00023157"/>
    </source>
</evidence>
<dbReference type="FunFam" id="1.10.10.10:FF:000128">
    <property type="entry name" value="DNA-binding protein RFX5 isoform X1"/>
    <property type="match status" value="1"/>
</dbReference>
<dbReference type="Gene3D" id="1.10.10.10">
    <property type="entry name" value="Winged helix-like DNA-binding domain superfamily/Winged helix DNA-binding domain"/>
    <property type="match status" value="1"/>
</dbReference>
<proteinExistence type="inferred from homology"/>
<dbReference type="InterPro" id="IPR003598">
    <property type="entry name" value="Ig_sub2"/>
</dbReference>
<feature type="region of interest" description="Disordered" evidence="16">
    <location>
        <begin position="611"/>
        <end position="667"/>
    </location>
</feature>
<dbReference type="PROSITE" id="PS50853">
    <property type="entry name" value="FN3"/>
    <property type="match status" value="1"/>
</dbReference>
<keyword evidence="12" id="KW-0539">Nucleus</keyword>
<dbReference type="Proteomes" id="UP000694559">
    <property type="component" value="Unplaced"/>
</dbReference>
<evidence type="ECO:0000256" key="1">
    <source>
        <dbReference type="ARBA" id="ARBA00004123"/>
    </source>
</evidence>
<evidence type="ECO:0000259" key="19">
    <source>
        <dbReference type="PROSITE" id="PS51526"/>
    </source>
</evidence>
<dbReference type="FunFam" id="2.60.40.10:FF:000299">
    <property type="entry name" value="protogenin isoform X2"/>
    <property type="match status" value="1"/>
</dbReference>
<dbReference type="Pfam" id="PF13927">
    <property type="entry name" value="Ig_3"/>
    <property type="match status" value="1"/>
</dbReference>
<evidence type="ECO:0000256" key="8">
    <source>
        <dbReference type="ARBA" id="ARBA00023125"/>
    </source>
</evidence>
<evidence type="ECO:0000256" key="3">
    <source>
        <dbReference type="ARBA" id="ARBA00009588"/>
    </source>
</evidence>
<evidence type="ECO:0000256" key="11">
    <source>
        <dbReference type="ARBA" id="ARBA00023180"/>
    </source>
</evidence>
<dbReference type="InterPro" id="IPR036388">
    <property type="entry name" value="WH-like_DNA-bd_sf"/>
</dbReference>
<feature type="compositionally biased region" description="Low complexity" evidence="16">
    <location>
        <begin position="868"/>
        <end position="877"/>
    </location>
</feature>
<feature type="region of interest" description="Disordered" evidence="16">
    <location>
        <begin position="940"/>
        <end position="1016"/>
    </location>
</feature>
<evidence type="ECO:0000256" key="14">
    <source>
        <dbReference type="ARBA" id="ARBA00061114"/>
    </source>
</evidence>
<reference evidence="20" key="1">
    <citation type="submission" date="2025-08" db="UniProtKB">
        <authorList>
            <consortium name="Ensembl"/>
        </authorList>
    </citation>
    <scope>IDENTIFICATION</scope>
</reference>
<feature type="region of interest" description="Disordered" evidence="16">
    <location>
        <begin position="507"/>
        <end position="562"/>
    </location>
</feature>
<dbReference type="SUPFAM" id="SSF46785">
    <property type="entry name" value="Winged helix' DNA-binding domain"/>
    <property type="match status" value="1"/>
</dbReference>
<feature type="domain" description="Ig-like" evidence="17">
    <location>
        <begin position="1734"/>
        <end position="1818"/>
    </location>
</feature>
<keyword evidence="13" id="KW-0393">Immunoglobulin domain</keyword>
<dbReference type="Ensembl" id="ENSNNAT00000023863.1">
    <property type="protein sequence ID" value="ENSNNAP00000022769.1"/>
    <property type="gene ID" value="ENSNNAG00000014990.1"/>
</dbReference>
<comment type="similarity">
    <text evidence="3">Belongs to the immunoglobulin superfamily. DCC family.</text>
</comment>
<keyword evidence="5" id="KW-0732">Signal</keyword>
<dbReference type="PANTHER" id="PTHR12619">
    <property type="entry name" value="RFX TRANSCRIPTION FACTOR FAMILY"/>
    <property type="match status" value="1"/>
</dbReference>
<evidence type="ECO:0000313" key="21">
    <source>
        <dbReference type="Proteomes" id="UP000694559"/>
    </source>
</evidence>
<dbReference type="InterPro" id="IPR003599">
    <property type="entry name" value="Ig_sub"/>
</dbReference>
<feature type="region of interest" description="Disordered" evidence="16">
    <location>
        <begin position="311"/>
        <end position="369"/>
    </location>
</feature>
<evidence type="ECO:0000256" key="5">
    <source>
        <dbReference type="ARBA" id="ARBA00022729"/>
    </source>
</evidence>
<dbReference type="FunFam" id="2.60.40.10:FF:000577">
    <property type="entry name" value="immunoglobulin superfamily DCC subclass member 3"/>
    <property type="match status" value="1"/>
</dbReference>
<dbReference type="FunFam" id="2.60.40.10:FF:000930">
    <property type="entry name" value="immunoglobulin superfamily DCC subclass member 3"/>
    <property type="match status" value="1"/>
</dbReference>
<evidence type="ECO:0000259" key="17">
    <source>
        <dbReference type="PROSITE" id="PS50835"/>
    </source>
</evidence>
<evidence type="ECO:0000256" key="13">
    <source>
        <dbReference type="ARBA" id="ARBA00023319"/>
    </source>
</evidence>
<feature type="compositionally biased region" description="Polar residues" evidence="16">
    <location>
        <begin position="536"/>
        <end position="549"/>
    </location>
</feature>
<evidence type="ECO:0000259" key="18">
    <source>
        <dbReference type="PROSITE" id="PS50853"/>
    </source>
</evidence>
<dbReference type="GO" id="GO:0016020">
    <property type="term" value="C:membrane"/>
    <property type="evidence" value="ECO:0007669"/>
    <property type="project" value="UniProtKB-SubCell"/>
</dbReference>
<evidence type="ECO:0000256" key="4">
    <source>
        <dbReference type="ARBA" id="ARBA00022692"/>
    </source>
</evidence>
<dbReference type="InterPro" id="IPR013783">
    <property type="entry name" value="Ig-like_fold"/>
</dbReference>
<feature type="domain" description="Fibronectin type-III" evidence="18">
    <location>
        <begin position="1828"/>
        <end position="1922"/>
    </location>
</feature>
<dbReference type="InterPro" id="IPR013098">
    <property type="entry name" value="Ig_I-set"/>
</dbReference>
<dbReference type="GO" id="GO:0005634">
    <property type="term" value="C:nucleus"/>
    <property type="evidence" value="ECO:0007669"/>
    <property type="project" value="UniProtKB-SubCell"/>
</dbReference>
<dbReference type="GO" id="GO:0000978">
    <property type="term" value="F:RNA polymerase II cis-regulatory region sequence-specific DNA binding"/>
    <property type="evidence" value="ECO:0007669"/>
    <property type="project" value="TreeGrafter"/>
</dbReference>
<feature type="domain" description="Ig-like" evidence="17">
    <location>
        <begin position="1542"/>
        <end position="1629"/>
    </location>
</feature>
<evidence type="ECO:0000256" key="7">
    <source>
        <dbReference type="ARBA" id="ARBA00022989"/>
    </source>
</evidence>
<feature type="region of interest" description="Disordered" evidence="16">
    <location>
        <begin position="1308"/>
        <end position="1333"/>
    </location>
</feature>
<protein>
    <recommendedName>
        <fullName evidence="15">Protogenin</fullName>
    </recommendedName>
</protein>
<dbReference type="InterPro" id="IPR007110">
    <property type="entry name" value="Ig-like_dom"/>
</dbReference>
<dbReference type="InterPro" id="IPR036390">
    <property type="entry name" value="WH_DNA-bd_sf"/>
</dbReference>
<keyword evidence="6" id="KW-0677">Repeat</keyword>
<evidence type="ECO:0000256" key="16">
    <source>
        <dbReference type="SAM" id="MobiDB-lite"/>
    </source>
</evidence>
<feature type="compositionally biased region" description="Pro residues" evidence="16">
    <location>
        <begin position="858"/>
        <end position="867"/>
    </location>
</feature>
<dbReference type="PROSITE" id="PS50835">
    <property type="entry name" value="IG_LIKE"/>
    <property type="match status" value="4"/>
</dbReference>
<evidence type="ECO:0000256" key="15">
    <source>
        <dbReference type="ARBA" id="ARBA00070868"/>
    </source>
</evidence>
<name>A0A8C7E4D6_NAJNA</name>
<feature type="domain" description="Ig-like" evidence="17">
    <location>
        <begin position="1437"/>
        <end position="1537"/>
    </location>
</feature>
<dbReference type="PROSITE" id="PS51526">
    <property type="entry name" value="RFX_DBD"/>
    <property type="match status" value="1"/>
</dbReference>
<keyword evidence="11" id="KW-0325">Glycoprotein</keyword>
<keyword evidence="4" id="KW-0812">Transmembrane</keyword>
<dbReference type="InterPro" id="IPR003150">
    <property type="entry name" value="DNA-bd_RFX"/>
</dbReference>
<dbReference type="FunFam" id="2.60.40.10:FF:000455">
    <property type="entry name" value="Protogenin A"/>
    <property type="match status" value="1"/>
</dbReference>
<dbReference type="InterPro" id="IPR036179">
    <property type="entry name" value="Ig-like_dom_sf"/>
</dbReference>
<evidence type="ECO:0000256" key="6">
    <source>
        <dbReference type="ARBA" id="ARBA00022737"/>
    </source>
</evidence>
<dbReference type="Pfam" id="PF00041">
    <property type="entry name" value="fn3"/>
    <property type="match status" value="1"/>
</dbReference>
<evidence type="ECO:0000256" key="12">
    <source>
        <dbReference type="ARBA" id="ARBA00023242"/>
    </source>
</evidence>
<dbReference type="Pfam" id="PF07679">
    <property type="entry name" value="I-set"/>
    <property type="match status" value="3"/>
</dbReference>
<dbReference type="PANTHER" id="PTHR12619:SF2">
    <property type="entry name" value="DNA-BINDING PROTEIN RFX7"/>
    <property type="match status" value="1"/>
</dbReference>
<dbReference type="GeneTree" id="ENSGT00940000155943"/>
<dbReference type="CDD" id="cd00063">
    <property type="entry name" value="FN3"/>
    <property type="match status" value="1"/>
</dbReference>
<feature type="compositionally biased region" description="Polar residues" evidence="16">
    <location>
        <begin position="311"/>
        <end position="324"/>
    </location>
</feature>
<evidence type="ECO:0000313" key="20">
    <source>
        <dbReference type="Ensembl" id="ENSNNAP00000022769.1"/>
    </source>
</evidence>
<evidence type="ECO:0000256" key="2">
    <source>
        <dbReference type="ARBA" id="ARBA00004167"/>
    </source>
</evidence>
<dbReference type="InterPro" id="IPR036116">
    <property type="entry name" value="FN3_sf"/>
</dbReference>
<dbReference type="SMART" id="SM00060">
    <property type="entry name" value="FN3"/>
    <property type="match status" value="1"/>
</dbReference>
<accession>A0A8C7E4D6</accession>
<dbReference type="OrthoDB" id="10069709at2759"/>
<dbReference type="InterPro" id="IPR003961">
    <property type="entry name" value="FN3_dom"/>
</dbReference>
<feature type="region of interest" description="Disordered" evidence="16">
    <location>
        <begin position="681"/>
        <end position="708"/>
    </location>
</feature>
<evidence type="ECO:0000256" key="9">
    <source>
        <dbReference type="ARBA" id="ARBA00023136"/>
    </source>
</evidence>
<keyword evidence="9" id="KW-0472">Membrane</keyword>